<reference evidence="2 3" key="1">
    <citation type="submission" date="2018-11" db="EMBL/GenBank/DDBJ databases">
        <title>Genome sequence of Saitozyma podzolica DSM 27192.</title>
        <authorList>
            <person name="Aliyu H."/>
            <person name="Gorte O."/>
            <person name="Ochsenreither K."/>
        </authorList>
    </citation>
    <scope>NUCLEOTIDE SEQUENCE [LARGE SCALE GENOMIC DNA]</scope>
    <source>
        <strain evidence="2 3">DSM 27192</strain>
    </source>
</reference>
<dbReference type="InterPro" id="IPR008928">
    <property type="entry name" value="6-hairpin_glycosidase_sf"/>
</dbReference>
<dbReference type="GO" id="GO:0005975">
    <property type="term" value="P:carbohydrate metabolic process"/>
    <property type="evidence" value="ECO:0007669"/>
    <property type="project" value="InterPro"/>
</dbReference>
<name>A0A427YCP0_9TREE</name>
<comment type="caution">
    <text evidence="2">The sequence shown here is derived from an EMBL/GenBank/DDBJ whole genome shotgun (WGS) entry which is preliminary data.</text>
</comment>
<organism evidence="2 3">
    <name type="scientific">Saitozyma podzolica</name>
    <dbReference type="NCBI Taxonomy" id="1890683"/>
    <lineage>
        <taxon>Eukaryota</taxon>
        <taxon>Fungi</taxon>
        <taxon>Dikarya</taxon>
        <taxon>Basidiomycota</taxon>
        <taxon>Agaricomycotina</taxon>
        <taxon>Tremellomycetes</taxon>
        <taxon>Tremellales</taxon>
        <taxon>Trimorphomycetaceae</taxon>
        <taxon>Saitozyma</taxon>
    </lineage>
</organism>
<proteinExistence type="predicted"/>
<dbReference type="Proteomes" id="UP000279259">
    <property type="component" value="Unassembled WGS sequence"/>
</dbReference>
<evidence type="ECO:0000256" key="1">
    <source>
        <dbReference type="SAM" id="MobiDB-lite"/>
    </source>
</evidence>
<evidence type="ECO:0000313" key="3">
    <source>
        <dbReference type="Proteomes" id="UP000279259"/>
    </source>
</evidence>
<accession>A0A427YCP0</accession>
<dbReference type="STRING" id="1890683.A0A427YCP0"/>
<feature type="compositionally biased region" description="Low complexity" evidence="1">
    <location>
        <begin position="20"/>
        <end position="30"/>
    </location>
</feature>
<sequence length="351" mass="39709">MSSAAPLSQFLASMKQVYGPLPSSSSSGTPWRPPEKSGGHRGRYLWTDAFGVVNFLTLYRETGEERYLDCARSLVTTVHDALGRTRDGRSRLPRATEAEPLAGGLRIGKTEEHGRDGDGQYHHYLTLWMFALNRMTLATGDPTFNNSAISLARAIHPNFFVNRDTSSPRMVWKISMDMSRVLVHSEGNLDPIDGYVVFKTLAAASGKADTLKDEIEDYAKVMQRKGEHFASEDMLDLGMSSWTSHWLRGKEEWATVLAKRCTRQLKEMFQSGYNDMPARYRLAFREYGACLGIQCLEPDEYLLRKKDEVVAFWEKYRETHDDLRPITEVMRVAALIPGAFRSGYFGKEPGI</sequence>
<keyword evidence="3" id="KW-1185">Reference proteome</keyword>
<dbReference type="EMBL" id="RSCD01000015">
    <property type="protein sequence ID" value="RSH88939.1"/>
    <property type="molecule type" value="Genomic_DNA"/>
</dbReference>
<evidence type="ECO:0000313" key="2">
    <source>
        <dbReference type="EMBL" id="RSH88939.1"/>
    </source>
</evidence>
<gene>
    <name evidence="2" type="ORF">EHS25_002601</name>
</gene>
<dbReference type="AlphaFoldDB" id="A0A427YCP0"/>
<dbReference type="SUPFAM" id="SSF48208">
    <property type="entry name" value="Six-hairpin glycosidases"/>
    <property type="match status" value="1"/>
</dbReference>
<protein>
    <submittedName>
        <fullName evidence="2">Uncharacterized protein</fullName>
    </submittedName>
</protein>
<dbReference type="OrthoDB" id="302966at2759"/>
<feature type="region of interest" description="Disordered" evidence="1">
    <location>
        <begin position="19"/>
        <end position="39"/>
    </location>
</feature>